<keyword evidence="4 7" id="KW-0732">Signal</keyword>
<feature type="signal peptide" evidence="7">
    <location>
        <begin position="1"/>
        <end position="23"/>
    </location>
</feature>
<evidence type="ECO:0000256" key="1">
    <source>
        <dbReference type="ARBA" id="ARBA00010342"/>
    </source>
</evidence>
<evidence type="ECO:0000313" key="11">
    <source>
        <dbReference type="Proteomes" id="UP001597294"/>
    </source>
</evidence>
<organism evidence="10 11">
    <name type="scientific">Kiloniella antarctica</name>
    <dbReference type="NCBI Taxonomy" id="1550907"/>
    <lineage>
        <taxon>Bacteria</taxon>
        <taxon>Pseudomonadati</taxon>
        <taxon>Pseudomonadota</taxon>
        <taxon>Alphaproteobacteria</taxon>
        <taxon>Rhodospirillales</taxon>
        <taxon>Kiloniellaceae</taxon>
        <taxon>Kiloniella</taxon>
    </lineage>
</organism>
<keyword evidence="7" id="KW-1133">Transmembrane helix</keyword>
<feature type="chain" id="PRO_5044977523" description="Cytochrome c-type biogenesis protein" evidence="7">
    <location>
        <begin position="24"/>
        <end position="171"/>
    </location>
</feature>
<keyword evidence="2 7" id="KW-0349">Heme</keyword>
<comment type="similarity">
    <text evidence="1 7">Belongs to the CcmH/CycL/Ccl2/NrfF family.</text>
</comment>
<keyword evidence="11" id="KW-1185">Reference proteome</keyword>
<evidence type="ECO:0000256" key="5">
    <source>
        <dbReference type="ARBA" id="ARBA00022748"/>
    </source>
</evidence>
<feature type="region of interest" description="Disordered" evidence="8">
    <location>
        <begin position="151"/>
        <end position="171"/>
    </location>
</feature>
<dbReference type="RefSeq" id="WP_380249357.1">
    <property type="nucleotide sequence ID" value="NZ_JBHUII010000001.1"/>
</dbReference>
<reference evidence="11" key="1">
    <citation type="journal article" date="2019" name="Int. J. Syst. Evol. Microbiol.">
        <title>The Global Catalogue of Microorganisms (GCM) 10K type strain sequencing project: providing services to taxonomists for standard genome sequencing and annotation.</title>
        <authorList>
            <consortium name="The Broad Institute Genomics Platform"/>
            <consortium name="The Broad Institute Genome Sequencing Center for Infectious Disease"/>
            <person name="Wu L."/>
            <person name="Ma J."/>
        </authorList>
    </citation>
    <scope>NUCLEOTIDE SEQUENCE [LARGE SCALE GENOMIC DNA]</scope>
    <source>
        <strain evidence="11">CGMCC 4.7192</strain>
    </source>
</reference>
<dbReference type="PANTHER" id="PTHR47870">
    <property type="entry name" value="CYTOCHROME C-TYPE BIOGENESIS PROTEIN CCMH"/>
    <property type="match status" value="1"/>
</dbReference>
<keyword evidence="5" id="KW-0201">Cytochrome c-type biogenesis</keyword>
<evidence type="ECO:0000256" key="6">
    <source>
        <dbReference type="ARBA" id="ARBA00023004"/>
    </source>
</evidence>
<dbReference type="PANTHER" id="PTHR47870:SF1">
    <property type="entry name" value="CYTOCHROME C-TYPE BIOGENESIS PROTEIN CCMH"/>
    <property type="match status" value="1"/>
</dbReference>
<keyword evidence="7" id="KW-0472">Membrane</keyword>
<name>A0ABW5BGB5_9PROT</name>
<keyword evidence="6 7" id="KW-0408">Iron</keyword>
<comment type="function">
    <text evidence="7">Possible subunit of a heme lyase.</text>
</comment>
<keyword evidence="3 7" id="KW-0479">Metal-binding</keyword>
<gene>
    <name evidence="10" type="ORF">ACFSKO_05855</name>
</gene>
<dbReference type="EMBL" id="JBHUII010000001">
    <property type="protein sequence ID" value="MFD2205122.1"/>
    <property type="molecule type" value="Genomic_DNA"/>
</dbReference>
<evidence type="ECO:0000259" key="9">
    <source>
        <dbReference type="Pfam" id="PF03918"/>
    </source>
</evidence>
<dbReference type="CDD" id="cd16378">
    <property type="entry name" value="CcmH_N"/>
    <property type="match status" value="1"/>
</dbReference>
<proteinExistence type="inferred from homology"/>
<evidence type="ECO:0000313" key="10">
    <source>
        <dbReference type="EMBL" id="MFD2205122.1"/>
    </source>
</evidence>
<dbReference type="InterPro" id="IPR051263">
    <property type="entry name" value="C-type_cytochrome_biogenesis"/>
</dbReference>
<accession>A0ABW5BGB5</accession>
<keyword evidence="7" id="KW-0812">Transmembrane</keyword>
<dbReference type="Pfam" id="PF03918">
    <property type="entry name" value="CcmH"/>
    <property type="match status" value="1"/>
</dbReference>
<sequence length="171" mass="19253">MRGFTLITPLFFALMMGISLVQAVEPDEVLDDPVLEARAREISKEVRCLVCQNEPIDSSNADLAKELRIVVRERLVAGDSDDDVKNYLSSRYGDFVLFRPPFKTSTLLLWFGPLLVLVIGVVGITFFYRGNRGLKTATPLSAEEQDKLQQLLFDTQESPQKEKPHNKGKPL</sequence>
<evidence type="ECO:0000256" key="2">
    <source>
        <dbReference type="ARBA" id="ARBA00022617"/>
    </source>
</evidence>
<evidence type="ECO:0000256" key="7">
    <source>
        <dbReference type="RuleBase" id="RU364112"/>
    </source>
</evidence>
<dbReference type="InterPro" id="IPR005616">
    <property type="entry name" value="CcmH/CycL/Ccl2/NrfF_N"/>
</dbReference>
<dbReference type="InterPro" id="IPR038297">
    <property type="entry name" value="CcmH/CycL/NrfF/Ccl2_sf"/>
</dbReference>
<feature type="domain" description="CcmH/CycL/Ccl2/NrfF N-terminal" evidence="9">
    <location>
        <begin position="13"/>
        <end position="152"/>
    </location>
</feature>
<feature type="transmembrane region" description="Helical" evidence="7">
    <location>
        <begin position="107"/>
        <end position="128"/>
    </location>
</feature>
<evidence type="ECO:0000256" key="4">
    <source>
        <dbReference type="ARBA" id="ARBA00022729"/>
    </source>
</evidence>
<comment type="caution">
    <text evidence="10">The sequence shown here is derived from an EMBL/GenBank/DDBJ whole genome shotgun (WGS) entry which is preliminary data.</text>
</comment>
<protein>
    <recommendedName>
        <fullName evidence="7">Cytochrome c-type biogenesis protein</fullName>
    </recommendedName>
</protein>
<evidence type="ECO:0000256" key="8">
    <source>
        <dbReference type="SAM" id="MobiDB-lite"/>
    </source>
</evidence>
<evidence type="ECO:0000256" key="3">
    <source>
        <dbReference type="ARBA" id="ARBA00022723"/>
    </source>
</evidence>
<dbReference type="Proteomes" id="UP001597294">
    <property type="component" value="Unassembled WGS sequence"/>
</dbReference>
<dbReference type="Gene3D" id="1.10.8.640">
    <property type="entry name" value="Cytochrome C biogenesis protein"/>
    <property type="match status" value="1"/>
</dbReference>